<comment type="caution">
    <text evidence="1">The sequence shown here is derived from an EMBL/GenBank/DDBJ whole genome shotgun (WGS) entry which is preliminary data.</text>
</comment>
<dbReference type="AlphaFoldDB" id="A0A2W4TA43"/>
<evidence type="ECO:0000313" key="1">
    <source>
        <dbReference type="EMBL" id="PZN81534.1"/>
    </source>
</evidence>
<name>A0A2W4TA43_9GAMM</name>
<sequence length="188" mass="20690">MEYLPSAGKTCNRSVPLPFPGNAAILAAISAGRMPRSQGSERLQKPRAGVSLERGYETYRRKPVIRFQLYAIIDYITMRIFNMLKLPCPKKAIVPSILGLTLALSSQFIAAEQASKPLVTIPPDVKQWLDSNNAKIILILDANGRLKSVGTDGKEFTSSQPKKAAQPKEQTFGAARPGQICWNGWCYP</sequence>
<dbReference type="EMBL" id="QJPH01000268">
    <property type="protein sequence ID" value="PZN81534.1"/>
    <property type="molecule type" value="Genomic_DNA"/>
</dbReference>
<reference evidence="1 2" key="1">
    <citation type="journal article" date="2018" name="Aquat. Microb. Ecol.">
        <title>Gammaproteobacterial methanotrophs dominate.</title>
        <authorList>
            <person name="Rissanen A.J."/>
            <person name="Saarenheimo J."/>
            <person name="Tiirola M."/>
            <person name="Peura S."/>
            <person name="Aalto S.L."/>
            <person name="Karvinen A."/>
            <person name="Nykanen H."/>
        </authorList>
    </citation>
    <scope>NUCLEOTIDE SEQUENCE [LARGE SCALE GENOMIC DNA]</scope>
    <source>
        <strain evidence="1">AMbin10</strain>
    </source>
</reference>
<evidence type="ECO:0000313" key="2">
    <source>
        <dbReference type="Proteomes" id="UP000249396"/>
    </source>
</evidence>
<proteinExistence type="predicted"/>
<organism evidence="1 2">
    <name type="scientific">Candidatus Methylumidiphilus alinenensis</name>
    <dbReference type="NCBI Taxonomy" id="2202197"/>
    <lineage>
        <taxon>Bacteria</taxon>
        <taxon>Pseudomonadati</taxon>
        <taxon>Pseudomonadota</taxon>
        <taxon>Gammaproteobacteria</taxon>
        <taxon>Methylococcales</taxon>
        <taxon>Candidatus Methylumidiphilus</taxon>
    </lineage>
</organism>
<gene>
    <name evidence="1" type="ORF">DM484_08430</name>
</gene>
<protein>
    <submittedName>
        <fullName evidence="1">Uncharacterized protein</fullName>
    </submittedName>
</protein>
<accession>A0A2W4TA43</accession>
<dbReference type="Proteomes" id="UP000249396">
    <property type="component" value="Unassembled WGS sequence"/>
</dbReference>